<dbReference type="EMBL" id="CP039345">
    <property type="protein sequence ID" value="QCD79678.1"/>
    <property type="molecule type" value="Genomic_DNA"/>
</dbReference>
<accession>A0A4D6KPR8</accession>
<dbReference type="Proteomes" id="UP000501690">
    <property type="component" value="Linkage Group LG1"/>
</dbReference>
<reference evidence="1 2" key="1">
    <citation type="submission" date="2019-04" db="EMBL/GenBank/DDBJ databases">
        <title>An improved genome assembly and genetic linkage map for asparagus bean, Vigna unguiculata ssp. sesquipedialis.</title>
        <authorList>
            <person name="Xia Q."/>
            <person name="Zhang R."/>
            <person name="Dong Y."/>
        </authorList>
    </citation>
    <scope>NUCLEOTIDE SEQUENCE [LARGE SCALE GENOMIC DNA]</scope>
    <source>
        <tissue evidence="1">Leaf</tissue>
    </source>
</reference>
<sequence length="72" mass="8220">MVPKLTQQEWGSTDFELKRDVKVGSNLHGGKGIVVERRGPELASVLDSAAEGEKFRFLVERRQRKRRGKKVQ</sequence>
<protein>
    <submittedName>
        <fullName evidence="1">Uncharacterized protein</fullName>
    </submittedName>
</protein>
<proteinExistence type="predicted"/>
<evidence type="ECO:0000313" key="2">
    <source>
        <dbReference type="Proteomes" id="UP000501690"/>
    </source>
</evidence>
<organism evidence="1 2">
    <name type="scientific">Vigna unguiculata</name>
    <name type="common">Cowpea</name>
    <dbReference type="NCBI Taxonomy" id="3917"/>
    <lineage>
        <taxon>Eukaryota</taxon>
        <taxon>Viridiplantae</taxon>
        <taxon>Streptophyta</taxon>
        <taxon>Embryophyta</taxon>
        <taxon>Tracheophyta</taxon>
        <taxon>Spermatophyta</taxon>
        <taxon>Magnoliopsida</taxon>
        <taxon>eudicotyledons</taxon>
        <taxon>Gunneridae</taxon>
        <taxon>Pentapetalae</taxon>
        <taxon>rosids</taxon>
        <taxon>fabids</taxon>
        <taxon>Fabales</taxon>
        <taxon>Fabaceae</taxon>
        <taxon>Papilionoideae</taxon>
        <taxon>50 kb inversion clade</taxon>
        <taxon>NPAAA clade</taxon>
        <taxon>indigoferoid/millettioid clade</taxon>
        <taxon>Phaseoleae</taxon>
        <taxon>Vigna</taxon>
    </lineage>
</organism>
<evidence type="ECO:0000313" key="1">
    <source>
        <dbReference type="EMBL" id="QCD79678.1"/>
    </source>
</evidence>
<name>A0A4D6KPR8_VIGUN</name>
<dbReference type="AlphaFoldDB" id="A0A4D6KPR8"/>
<gene>
    <name evidence="1" type="ORF">DEO72_LG1g3325</name>
</gene>
<keyword evidence="2" id="KW-1185">Reference proteome</keyword>